<evidence type="ECO:0000256" key="4">
    <source>
        <dbReference type="ARBA" id="ARBA00022714"/>
    </source>
</evidence>
<comment type="cofactor">
    <cofactor evidence="10">
        <name>[2Fe-2S] cluster</name>
        <dbReference type="ChEBI" id="CHEBI:190135"/>
    </cofactor>
</comment>
<organism evidence="12 13">
    <name type="scientific">Fannyhessea vaginae PB189-T1-4</name>
    <dbReference type="NCBI Taxonomy" id="866774"/>
    <lineage>
        <taxon>Bacteria</taxon>
        <taxon>Bacillati</taxon>
        <taxon>Actinomycetota</taxon>
        <taxon>Coriobacteriia</taxon>
        <taxon>Coriobacteriales</taxon>
        <taxon>Atopobiaceae</taxon>
        <taxon>Fannyhessea</taxon>
    </lineage>
</organism>
<dbReference type="InterPro" id="IPR019480">
    <property type="entry name" value="Dihydroorotate_DH_Fe-S-bd"/>
</dbReference>
<evidence type="ECO:0000256" key="7">
    <source>
        <dbReference type="ARBA" id="ARBA00022982"/>
    </source>
</evidence>
<evidence type="ECO:0000313" key="13">
    <source>
        <dbReference type="Proteomes" id="UP000004431"/>
    </source>
</evidence>
<dbReference type="Gene3D" id="2.10.240.10">
    <property type="entry name" value="Dihydroorotate dehydrogenase, electron transfer subunit"/>
    <property type="match status" value="1"/>
</dbReference>
<keyword evidence="2" id="KW-0813">Transport</keyword>
<dbReference type="SUPFAM" id="SSF63380">
    <property type="entry name" value="Riboflavin synthase domain-like"/>
    <property type="match status" value="1"/>
</dbReference>
<dbReference type="CDD" id="cd06218">
    <property type="entry name" value="DHOD_e_trans"/>
    <property type="match status" value="1"/>
</dbReference>
<reference evidence="12 13" key="1">
    <citation type="submission" date="2010-08" db="EMBL/GenBank/DDBJ databases">
        <authorList>
            <person name="Durkin A.S."/>
            <person name="Madupu R."/>
            <person name="Torralba M."/>
            <person name="Gillis M."/>
            <person name="Methe B."/>
            <person name="Sutton G."/>
            <person name="Nelson K.E."/>
        </authorList>
    </citation>
    <scope>NUCLEOTIDE SEQUENCE [LARGE SCALE GENOMIC DNA]</scope>
    <source>
        <strain evidence="12 13">PB189-T1-4</strain>
    </source>
</reference>
<dbReference type="InterPro" id="IPR012165">
    <property type="entry name" value="Cyt_c3_hydrogenase_gsu"/>
</dbReference>
<feature type="domain" description="FAD-binding FR-type" evidence="11">
    <location>
        <begin position="6"/>
        <end position="106"/>
    </location>
</feature>
<keyword evidence="7" id="KW-0249">Electron transport</keyword>
<comment type="similarity">
    <text evidence="1">Belongs to the PyrK family.</text>
</comment>
<dbReference type="Pfam" id="PF10418">
    <property type="entry name" value="DHODB_Fe-S_bind"/>
    <property type="match status" value="1"/>
</dbReference>
<keyword evidence="3" id="KW-0285">Flavoprotein</keyword>
<evidence type="ECO:0000256" key="5">
    <source>
        <dbReference type="ARBA" id="ARBA00022723"/>
    </source>
</evidence>
<dbReference type="PANTHER" id="PTHR43513:SF3">
    <property type="entry name" value="DIHYDROOROTATE DEHYDROGENASE B (NAD(+)), ELECTRON TRANSFER SUBUNIT-RELATED"/>
    <property type="match status" value="1"/>
</dbReference>
<evidence type="ECO:0000256" key="2">
    <source>
        <dbReference type="ARBA" id="ARBA00022448"/>
    </source>
</evidence>
<dbReference type="Gene3D" id="2.40.30.10">
    <property type="entry name" value="Translation factors"/>
    <property type="match status" value="1"/>
</dbReference>
<evidence type="ECO:0000256" key="1">
    <source>
        <dbReference type="ARBA" id="ARBA00006422"/>
    </source>
</evidence>
<dbReference type="PIRSF" id="PIRSF006816">
    <property type="entry name" value="Cyc3_hyd_g"/>
    <property type="match status" value="1"/>
</dbReference>
<sequence>MQQTHIGLYDCYIVSNMQVATNIYEVVLLAGKLAQTIRPGQFLELAVPGSETQLVRVPLSYSQVDAHAGMIYITYAVVGSATKRLSQLPVKTKLNVLGPCGHGWQLPQSTKPALLIAGGVGAPPIIAAASLLHEHGIVCDVILGAQTKDKLWGVTQVSDAGARELFISTDDGSCGVKGFTTSVAKRLLDERSYGTLFTCGPAPMMKGVAALAAEYNIACQASLERMMTCGFGVCNTCNVAMAQGGYKGCCTAGPVFDAKEVAW</sequence>
<dbReference type="InterPro" id="IPR037117">
    <property type="entry name" value="Dihydroorotate_DH_ele_sf"/>
</dbReference>
<evidence type="ECO:0000256" key="3">
    <source>
        <dbReference type="ARBA" id="ARBA00022630"/>
    </source>
</evidence>
<dbReference type="PANTHER" id="PTHR43513">
    <property type="entry name" value="DIHYDROOROTATE DEHYDROGENASE B (NAD(+)), ELECTRON TRANSFER SUBUNIT"/>
    <property type="match status" value="1"/>
</dbReference>
<dbReference type="InterPro" id="IPR039261">
    <property type="entry name" value="FNR_nucleotide-bd"/>
</dbReference>
<evidence type="ECO:0000256" key="8">
    <source>
        <dbReference type="ARBA" id="ARBA00023004"/>
    </source>
</evidence>
<keyword evidence="8" id="KW-0408">Iron</keyword>
<keyword evidence="13" id="KW-1185">Reference proteome</keyword>
<keyword evidence="9" id="KW-0411">Iron-sulfur</keyword>
<dbReference type="InterPro" id="IPR050353">
    <property type="entry name" value="PyrK_electron_transfer"/>
</dbReference>
<dbReference type="InterPro" id="IPR017927">
    <property type="entry name" value="FAD-bd_FR_type"/>
</dbReference>
<dbReference type="SUPFAM" id="SSF52343">
    <property type="entry name" value="Ferredoxin reductase-like, C-terminal NADP-linked domain"/>
    <property type="match status" value="1"/>
</dbReference>
<dbReference type="PROSITE" id="PS51384">
    <property type="entry name" value="FAD_FR"/>
    <property type="match status" value="1"/>
</dbReference>
<comment type="caution">
    <text evidence="12">The sequence shown here is derived from an EMBL/GenBank/DDBJ whole genome shotgun (WGS) entry which is preliminary data.</text>
</comment>
<evidence type="ECO:0000256" key="9">
    <source>
        <dbReference type="ARBA" id="ARBA00023014"/>
    </source>
</evidence>
<proteinExistence type="inferred from homology"/>
<keyword evidence="4" id="KW-0001">2Fe-2S</keyword>
<dbReference type="InterPro" id="IPR017938">
    <property type="entry name" value="Riboflavin_synthase-like_b-brl"/>
</dbReference>
<keyword evidence="6" id="KW-0274">FAD</keyword>
<accession>A0ABN0B1F5</accession>
<name>A0ABN0B1F5_9ACTN</name>
<protein>
    <submittedName>
        <fullName evidence="12">Oxidoreductase NAD-binding domain protein</fullName>
    </submittedName>
</protein>
<evidence type="ECO:0000313" key="12">
    <source>
        <dbReference type="EMBL" id="EFL44614.1"/>
    </source>
</evidence>
<dbReference type="Proteomes" id="UP000004431">
    <property type="component" value="Unassembled WGS sequence"/>
</dbReference>
<dbReference type="Gene3D" id="3.40.50.80">
    <property type="entry name" value="Nucleotide-binding domain of ferredoxin-NADP reductase (FNR) module"/>
    <property type="match status" value="1"/>
</dbReference>
<dbReference type="RefSeq" id="WP_006303622.1">
    <property type="nucleotide sequence ID" value="NZ_AEDQ01000009.1"/>
</dbReference>
<gene>
    <name evidence="12" type="ORF">HMPREF9248_0629</name>
</gene>
<evidence type="ECO:0000256" key="6">
    <source>
        <dbReference type="ARBA" id="ARBA00022827"/>
    </source>
</evidence>
<dbReference type="EMBL" id="AEDQ01000009">
    <property type="protein sequence ID" value="EFL44614.1"/>
    <property type="molecule type" value="Genomic_DNA"/>
</dbReference>
<evidence type="ECO:0000256" key="10">
    <source>
        <dbReference type="ARBA" id="ARBA00034078"/>
    </source>
</evidence>
<evidence type="ECO:0000259" key="11">
    <source>
        <dbReference type="PROSITE" id="PS51384"/>
    </source>
</evidence>
<keyword evidence="5" id="KW-0479">Metal-binding</keyword>